<dbReference type="Proteomes" id="UP000053144">
    <property type="component" value="Chromosome 6"/>
</dbReference>
<gene>
    <name evidence="3" type="ORF">LR48_Vigan06g073200</name>
</gene>
<dbReference type="EMBL" id="CM003376">
    <property type="protein sequence ID" value="KOM45426.1"/>
    <property type="molecule type" value="Genomic_DNA"/>
</dbReference>
<keyword evidence="1" id="KW-1133">Transmembrane helix</keyword>
<keyword evidence="1" id="KW-0812">Transmembrane</keyword>
<reference evidence="4" key="1">
    <citation type="journal article" date="2015" name="Proc. Natl. Acad. Sci. U.S.A.">
        <title>Genome sequencing of adzuki bean (Vigna angularis) provides insight into high starch and low fat accumulation and domestication.</title>
        <authorList>
            <person name="Yang K."/>
            <person name="Tian Z."/>
            <person name="Chen C."/>
            <person name="Luo L."/>
            <person name="Zhao B."/>
            <person name="Wang Z."/>
            <person name="Yu L."/>
            <person name="Li Y."/>
            <person name="Sun Y."/>
            <person name="Li W."/>
            <person name="Chen Y."/>
            <person name="Li Y."/>
            <person name="Zhang Y."/>
            <person name="Ai D."/>
            <person name="Zhao J."/>
            <person name="Shang C."/>
            <person name="Ma Y."/>
            <person name="Wu B."/>
            <person name="Wang M."/>
            <person name="Gao L."/>
            <person name="Sun D."/>
            <person name="Zhang P."/>
            <person name="Guo F."/>
            <person name="Wang W."/>
            <person name="Li Y."/>
            <person name="Wang J."/>
            <person name="Varshney R.K."/>
            <person name="Wang J."/>
            <person name="Ling H.Q."/>
            <person name="Wan P."/>
        </authorList>
    </citation>
    <scope>NUCLEOTIDE SEQUENCE</scope>
    <source>
        <strain evidence="4">cv. Jingnong 6</strain>
    </source>
</reference>
<proteinExistence type="predicted"/>
<organism evidence="3 4">
    <name type="scientific">Phaseolus angularis</name>
    <name type="common">Azuki bean</name>
    <name type="synonym">Vigna angularis</name>
    <dbReference type="NCBI Taxonomy" id="3914"/>
    <lineage>
        <taxon>Eukaryota</taxon>
        <taxon>Viridiplantae</taxon>
        <taxon>Streptophyta</taxon>
        <taxon>Embryophyta</taxon>
        <taxon>Tracheophyta</taxon>
        <taxon>Spermatophyta</taxon>
        <taxon>Magnoliopsida</taxon>
        <taxon>eudicotyledons</taxon>
        <taxon>Gunneridae</taxon>
        <taxon>Pentapetalae</taxon>
        <taxon>rosids</taxon>
        <taxon>fabids</taxon>
        <taxon>Fabales</taxon>
        <taxon>Fabaceae</taxon>
        <taxon>Papilionoideae</taxon>
        <taxon>50 kb inversion clade</taxon>
        <taxon>NPAAA clade</taxon>
        <taxon>indigoferoid/millettioid clade</taxon>
        <taxon>Phaseoleae</taxon>
        <taxon>Vigna</taxon>
    </lineage>
</organism>
<accession>A0A0L9URT0</accession>
<protein>
    <recommendedName>
        <fullName evidence="2">TAFII-230 TBP-binding domain-containing protein</fullName>
    </recommendedName>
</protein>
<evidence type="ECO:0000259" key="2">
    <source>
        <dbReference type="Pfam" id="PF09247"/>
    </source>
</evidence>
<evidence type="ECO:0000313" key="4">
    <source>
        <dbReference type="Proteomes" id="UP000053144"/>
    </source>
</evidence>
<dbReference type="AlphaFoldDB" id="A0A0L9URT0"/>
<feature type="transmembrane region" description="Helical" evidence="1">
    <location>
        <begin position="20"/>
        <end position="38"/>
    </location>
</feature>
<sequence>MGYDSASTSQDGRDKGSEHVFVRLFWLYAIISGARIGSRIEMFYDSMSDGFEMIDDEEEYEESGKGNRFLGFMFGNVDNSGDLDVDYLDEGLSEGDKIAVNGNAAVSGKRAGTLSSSRHRNHRAYLSSCGELAMTL</sequence>
<keyword evidence="1" id="KW-0472">Membrane</keyword>
<name>A0A0L9URT0_PHAAN</name>
<evidence type="ECO:0000313" key="3">
    <source>
        <dbReference type="EMBL" id="KOM45426.1"/>
    </source>
</evidence>
<dbReference type="STRING" id="3914.A0A0L9URT0"/>
<dbReference type="Gramene" id="KOM45426">
    <property type="protein sequence ID" value="KOM45426"/>
    <property type="gene ID" value="LR48_Vigan06g073200"/>
</dbReference>
<dbReference type="Pfam" id="PF09247">
    <property type="entry name" value="TBP-binding"/>
    <property type="match status" value="1"/>
</dbReference>
<dbReference type="InterPro" id="IPR009067">
    <property type="entry name" value="TAF_II_230-bd"/>
</dbReference>
<feature type="domain" description="TAFII-230 TBP-binding" evidence="2">
    <location>
        <begin position="58"/>
        <end position="91"/>
    </location>
</feature>
<evidence type="ECO:0000256" key="1">
    <source>
        <dbReference type="SAM" id="Phobius"/>
    </source>
</evidence>